<evidence type="ECO:0000313" key="1">
    <source>
        <dbReference type="EMBL" id="MFD2412063.1"/>
    </source>
</evidence>
<keyword evidence="2" id="KW-1185">Reference proteome</keyword>
<comment type="caution">
    <text evidence="1">The sequence shown here is derived from an EMBL/GenBank/DDBJ whole genome shotgun (WGS) entry which is preliminary data.</text>
</comment>
<gene>
    <name evidence="1" type="ORF">ACFSX3_19400</name>
</gene>
<proteinExistence type="predicted"/>
<sequence length="160" mass="17714">MKHKRISLLVLVVGMLFVGFLAIRYFGWTNNPEEASMPEPNIEVQTKIVEGVTFALRNANYAENEIKVGYEVNGIAIIKDYNIICKFYNNGKDITDSNTSGGGLVSLGDKHYYLTGIEKVSNDALPDLLSLTVEITAVPSDSRLNHITASFDLSLNKEKN</sequence>
<dbReference type="EMBL" id="JBHUKY010000033">
    <property type="protein sequence ID" value="MFD2412063.1"/>
    <property type="molecule type" value="Genomic_DNA"/>
</dbReference>
<accession>A0ABW5FAI1</accession>
<dbReference type="Proteomes" id="UP001597448">
    <property type="component" value="Unassembled WGS sequence"/>
</dbReference>
<reference evidence="2" key="1">
    <citation type="journal article" date="2019" name="Int. J. Syst. Evol. Microbiol.">
        <title>The Global Catalogue of Microorganisms (GCM) 10K type strain sequencing project: providing services to taxonomists for standard genome sequencing and annotation.</title>
        <authorList>
            <consortium name="The Broad Institute Genomics Platform"/>
            <consortium name="The Broad Institute Genome Sequencing Center for Infectious Disease"/>
            <person name="Wu L."/>
            <person name="Ma J."/>
        </authorList>
    </citation>
    <scope>NUCLEOTIDE SEQUENCE [LARGE SCALE GENOMIC DNA]</scope>
    <source>
        <strain evidence="2">CCM 8725</strain>
    </source>
</reference>
<protein>
    <submittedName>
        <fullName evidence="1">Uncharacterized protein</fullName>
    </submittedName>
</protein>
<dbReference type="Gene3D" id="2.60.40.1630">
    <property type="entry name" value="bacillus anthracis domain"/>
    <property type="match status" value="1"/>
</dbReference>
<dbReference type="RefSeq" id="WP_209988197.1">
    <property type="nucleotide sequence ID" value="NZ_JBHSVQ010000001.1"/>
</dbReference>
<name>A0ABW5FAI1_9BACL</name>
<organism evidence="1 2">
    <name type="scientific">Paenibacillus rhizoplanae</name>
    <dbReference type="NCBI Taxonomy" id="1917181"/>
    <lineage>
        <taxon>Bacteria</taxon>
        <taxon>Bacillati</taxon>
        <taxon>Bacillota</taxon>
        <taxon>Bacilli</taxon>
        <taxon>Bacillales</taxon>
        <taxon>Paenibacillaceae</taxon>
        <taxon>Paenibacillus</taxon>
    </lineage>
</organism>
<evidence type="ECO:0000313" key="2">
    <source>
        <dbReference type="Proteomes" id="UP001597448"/>
    </source>
</evidence>